<dbReference type="AlphaFoldDB" id="A0A2Z3JL38"/>
<evidence type="ECO:0000313" key="10">
    <source>
        <dbReference type="Proteomes" id="UP000245368"/>
    </source>
</evidence>
<dbReference type="OrthoDB" id="9785687at2"/>
<keyword evidence="10" id="KW-1185">Reference proteome</keyword>
<dbReference type="Pfam" id="PF00589">
    <property type="entry name" value="Phage_integrase"/>
    <property type="match status" value="1"/>
</dbReference>
<evidence type="ECO:0000259" key="7">
    <source>
        <dbReference type="PROSITE" id="PS51898"/>
    </source>
</evidence>
<dbReference type="InterPro" id="IPR013762">
    <property type="entry name" value="Integrase-like_cat_sf"/>
</dbReference>
<proteinExistence type="inferred from homology"/>
<feature type="compositionally biased region" description="Basic and acidic residues" evidence="6">
    <location>
        <begin position="12"/>
        <end position="28"/>
    </location>
</feature>
<dbReference type="PANTHER" id="PTHR30629">
    <property type="entry name" value="PROPHAGE INTEGRASE"/>
    <property type="match status" value="1"/>
</dbReference>
<evidence type="ECO:0000256" key="5">
    <source>
        <dbReference type="PROSITE-ProRule" id="PRU01248"/>
    </source>
</evidence>
<dbReference type="InterPro" id="IPR002104">
    <property type="entry name" value="Integrase_catalytic"/>
</dbReference>
<gene>
    <name evidence="9" type="ORF">DKM44_14345</name>
</gene>
<dbReference type="PANTHER" id="PTHR30629:SF2">
    <property type="entry name" value="PROPHAGE INTEGRASE INTS-RELATED"/>
    <property type="match status" value="1"/>
</dbReference>
<dbReference type="CDD" id="cd01189">
    <property type="entry name" value="INT_ICEBs1_C_like"/>
    <property type="match status" value="1"/>
</dbReference>
<dbReference type="PROSITE" id="PS51900">
    <property type="entry name" value="CB"/>
    <property type="match status" value="1"/>
</dbReference>
<dbReference type="Gene3D" id="1.10.443.10">
    <property type="entry name" value="Intergrase catalytic core"/>
    <property type="match status" value="1"/>
</dbReference>
<reference evidence="9 10" key="1">
    <citation type="submission" date="2018-05" db="EMBL/GenBank/DDBJ databases">
        <title>Complete Genome Sequence of Deinococcus sp. strain 17bor-2.</title>
        <authorList>
            <person name="Srinivasan S."/>
        </authorList>
    </citation>
    <scope>NUCLEOTIDE SEQUENCE [LARGE SCALE GENOMIC DNA]</scope>
    <source>
        <strain evidence="9 10">17bor-2</strain>
    </source>
</reference>
<feature type="domain" description="Core-binding (CB)" evidence="8">
    <location>
        <begin position="69"/>
        <end position="152"/>
    </location>
</feature>
<sequence length="384" mass="43611">MAKKKGNGEGTITKRKDGRWEARLTHGRRADGRPRRITVYGKTRKEVADRLNALLAAQNKGSLVAPDQLTFAVYLPQWLERKAAAGRKESTIAGYTNIIYRHLLPIIGERRVQSLEPGDFDMLYRQLREKGLRPRMVQLIHVVLSGALKQATRYGITARNVAELVDRPQAPAYTAEVWTGEQVMTFLDQIRSHRWFVCFYLAVTTGMRRGELLGLQWSDIDFQERRLTVQRNLTTAGRKVVMSEPKTKNGRRLIYLTQEALALLQEHRVAQEQQRAKLGAKWASTNHVFTTRTGTTIRPIKLSREFDLLGNQLGLPRIRLHDLRHTNASLAARQGMPLKVLSERLGHATPGFTAKTYQHLYDDQHREAALTLAELTGGRKGLPT</sequence>
<evidence type="ECO:0000256" key="3">
    <source>
        <dbReference type="ARBA" id="ARBA00023125"/>
    </source>
</evidence>
<evidence type="ECO:0000313" key="9">
    <source>
        <dbReference type="EMBL" id="AWN24261.1"/>
    </source>
</evidence>
<dbReference type="SUPFAM" id="SSF56349">
    <property type="entry name" value="DNA breaking-rejoining enzymes"/>
    <property type="match status" value="1"/>
</dbReference>
<keyword evidence="4" id="KW-0233">DNA recombination</keyword>
<evidence type="ECO:0000259" key="8">
    <source>
        <dbReference type="PROSITE" id="PS51900"/>
    </source>
</evidence>
<accession>A0A2Z3JL38</accession>
<dbReference type="InterPro" id="IPR010998">
    <property type="entry name" value="Integrase_recombinase_N"/>
</dbReference>
<feature type="region of interest" description="Disordered" evidence="6">
    <location>
        <begin position="1"/>
        <end position="28"/>
    </location>
</feature>
<dbReference type="GO" id="GO:0003677">
    <property type="term" value="F:DNA binding"/>
    <property type="evidence" value="ECO:0007669"/>
    <property type="project" value="UniProtKB-UniRule"/>
</dbReference>
<dbReference type="InterPro" id="IPR004107">
    <property type="entry name" value="Integrase_SAM-like_N"/>
</dbReference>
<organism evidence="9 10">
    <name type="scientific">Deinococcus irradiatisoli</name>
    <dbReference type="NCBI Taxonomy" id="2202254"/>
    <lineage>
        <taxon>Bacteria</taxon>
        <taxon>Thermotogati</taxon>
        <taxon>Deinococcota</taxon>
        <taxon>Deinococci</taxon>
        <taxon>Deinococcales</taxon>
        <taxon>Deinococcaceae</taxon>
        <taxon>Deinococcus</taxon>
    </lineage>
</organism>
<evidence type="ECO:0000256" key="2">
    <source>
        <dbReference type="ARBA" id="ARBA00022908"/>
    </source>
</evidence>
<dbReference type="GO" id="GO:0015074">
    <property type="term" value="P:DNA integration"/>
    <property type="evidence" value="ECO:0007669"/>
    <property type="project" value="UniProtKB-KW"/>
</dbReference>
<evidence type="ECO:0000256" key="4">
    <source>
        <dbReference type="ARBA" id="ARBA00023172"/>
    </source>
</evidence>
<evidence type="ECO:0000256" key="1">
    <source>
        <dbReference type="ARBA" id="ARBA00008857"/>
    </source>
</evidence>
<keyword evidence="2" id="KW-0229">DNA integration</keyword>
<dbReference type="Pfam" id="PF14659">
    <property type="entry name" value="Phage_int_SAM_3"/>
    <property type="match status" value="1"/>
</dbReference>
<dbReference type="InterPro" id="IPR050808">
    <property type="entry name" value="Phage_Integrase"/>
</dbReference>
<dbReference type="PROSITE" id="PS51898">
    <property type="entry name" value="TYR_RECOMBINASE"/>
    <property type="match status" value="1"/>
</dbReference>
<dbReference type="KEGG" id="dez:DKM44_14345"/>
<evidence type="ECO:0008006" key="11">
    <source>
        <dbReference type="Google" id="ProtNLM"/>
    </source>
</evidence>
<keyword evidence="3 5" id="KW-0238">DNA-binding</keyword>
<dbReference type="GO" id="GO:0006310">
    <property type="term" value="P:DNA recombination"/>
    <property type="evidence" value="ECO:0007669"/>
    <property type="project" value="UniProtKB-KW"/>
</dbReference>
<feature type="domain" description="Tyr recombinase" evidence="7">
    <location>
        <begin position="173"/>
        <end position="371"/>
    </location>
</feature>
<name>A0A2Z3JL38_9DEIO</name>
<protein>
    <recommendedName>
        <fullName evidence="11">Site-specific integrase</fullName>
    </recommendedName>
</protein>
<dbReference type="InterPro" id="IPR044068">
    <property type="entry name" value="CB"/>
</dbReference>
<dbReference type="Proteomes" id="UP000245368">
    <property type="component" value="Chromosome"/>
</dbReference>
<comment type="similarity">
    <text evidence="1">Belongs to the 'phage' integrase family.</text>
</comment>
<dbReference type="Gene3D" id="1.10.150.130">
    <property type="match status" value="1"/>
</dbReference>
<dbReference type="EMBL" id="CP029494">
    <property type="protein sequence ID" value="AWN24261.1"/>
    <property type="molecule type" value="Genomic_DNA"/>
</dbReference>
<dbReference type="RefSeq" id="WP_109827986.1">
    <property type="nucleotide sequence ID" value="NZ_CP029494.1"/>
</dbReference>
<dbReference type="InterPro" id="IPR011010">
    <property type="entry name" value="DNA_brk_join_enz"/>
</dbReference>
<evidence type="ECO:0000256" key="6">
    <source>
        <dbReference type="SAM" id="MobiDB-lite"/>
    </source>
</evidence>